<dbReference type="InterPro" id="IPR014223">
    <property type="entry name" value="ABC_CydC/D"/>
</dbReference>
<dbReference type="Pfam" id="PF00664">
    <property type="entry name" value="ABC_membrane"/>
    <property type="match status" value="1"/>
</dbReference>
<keyword evidence="3" id="KW-0547">Nucleotide-binding</keyword>
<dbReference type="NCBIfam" id="TIGR02868">
    <property type="entry name" value="CydC"/>
    <property type="match status" value="1"/>
</dbReference>
<evidence type="ECO:0000256" key="6">
    <source>
        <dbReference type="ARBA" id="ARBA00023136"/>
    </source>
</evidence>
<evidence type="ECO:0000256" key="2">
    <source>
        <dbReference type="ARBA" id="ARBA00022692"/>
    </source>
</evidence>
<dbReference type="SUPFAM" id="SSF52540">
    <property type="entry name" value="P-loop containing nucleoside triphosphate hydrolases"/>
    <property type="match status" value="1"/>
</dbReference>
<feature type="transmembrane region" description="Helical" evidence="7">
    <location>
        <begin position="245"/>
        <end position="267"/>
    </location>
</feature>
<sequence>MRLFLRLLSYLKPFRKQILLAIGLGFLTALCNIGLLAMSGYLISAAAIVPLIAFLTIPIYIVRFTGVGRAGARYMGRVVSHKVTLQLLGRLRVWFYQRIEPLAPAQIQAYRSGEMLSHLVGDIEELQNLYLRIIEPLVVAVLVTLLTFWVFSLFQITLAWTALVFLLLAGLGVPLLAALLSRALGKRQLQARADLHIQIIDGIQGMQDLLAFGRAASHQQLIAGLNHTLATIQRRMAMIAGMQQALLDLLMNMAIWTVLILVTPPILRNTIDGVYLAFLVFFLLASFEAIQPLGQAFQFLGHSLAAGEKLFQIVDTPPAIVDSQEPAQIPASGTYALEFEDVSFAYQPGGEEILRNINLRIRSGGRVAIVGPSGSGKSTLVKLILRFWDPTSGVLKLNGQDVRACSLADLRGQTGVMTQDTYLFNETIRQNLLLARPEASEGELEKVIEQAQLSETIARLPDGLNTWIGEQGLRLSGGEQQRIAIARTLLKNAPILILDEATANLDPLTERGLLDTLDTLMADKTTLLITHRLISMERMDQIVVLEHGRIREQGTHQELLADKGLYWRMYEMQNGIFNLVETIH</sequence>
<accession>A0ABQ6G0X0</accession>
<dbReference type="InterPro" id="IPR027417">
    <property type="entry name" value="P-loop_NTPase"/>
</dbReference>
<reference evidence="10 11" key="1">
    <citation type="submission" date="2023-02" db="EMBL/GenBank/DDBJ databases">
        <title>Dictyobacter halimunensis sp. nov., a new member of the class Ktedonobacteria from forest soil in a geothermal area.</title>
        <authorList>
            <person name="Rachmania M.K."/>
            <person name="Ningsih F."/>
            <person name="Sakai Y."/>
            <person name="Yabe S."/>
            <person name="Yokota A."/>
            <person name="Sjamsuridzal W."/>
        </authorList>
    </citation>
    <scope>NUCLEOTIDE SEQUENCE [LARGE SCALE GENOMIC DNA]</scope>
    <source>
        <strain evidence="10 11">S3.2.2.5</strain>
    </source>
</reference>
<dbReference type="SMART" id="SM00382">
    <property type="entry name" value="AAA"/>
    <property type="match status" value="1"/>
</dbReference>
<feature type="domain" description="ABC transporter" evidence="8">
    <location>
        <begin position="337"/>
        <end position="572"/>
    </location>
</feature>
<dbReference type="CDD" id="cd18585">
    <property type="entry name" value="ABC_6TM_CydC"/>
    <property type="match status" value="1"/>
</dbReference>
<dbReference type="Gene3D" id="3.40.50.300">
    <property type="entry name" value="P-loop containing nucleotide triphosphate hydrolases"/>
    <property type="match status" value="1"/>
</dbReference>
<evidence type="ECO:0000256" key="7">
    <source>
        <dbReference type="SAM" id="Phobius"/>
    </source>
</evidence>
<dbReference type="InterPro" id="IPR011527">
    <property type="entry name" value="ABC1_TM_dom"/>
</dbReference>
<dbReference type="PROSITE" id="PS50893">
    <property type="entry name" value="ABC_TRANSPORTER_2"/>
    <property type="match status" value="1"/>
</dbReference>
<dbReference type="Pfam" id="PF00005">
    <property type="entry name" value="ABC_tran"/>
    <property type="match status" value="1"/>
</dbReference>
<dbReference type="Gene3D" id="1.20.1560.10">
    <property type="entry name" value="ABC transporter type 1, transmembrane domain"/>
    <property type="match status" value="1"/>
</dbReference>
<keyword evidence="4" id="KW-0067">ATP-binding</keyword>
<keyword evidence="11" id="KW-1185">Reference proteome</keyword>
<dbReference type="Proteomes" id="UP001344906">
    <property type="component" value="Unassembled WGS sequence"/>
</dbReference>
<dbReference type="PANTHER" id="PTHR43394">
    <property type="entry name" value="ATP-DEPENDENT PERMEASE MDL1, MITOCHONDRIAL"/>
    <property type="match status" value="1"/>
</dbReference>
<dbReference type="EMBL" id="BSRI01000002">
    <property type="protein sequence ID" value="GLV59673.1"/>
    <property type="molecule type" value="Genomic_DNA"/>
</dbReference>
<evidence type="ECO:0000259" key="9">
    <source>
        <dbReference type="PROSITE" id="PS50929"/>
    </source>
</evidence>
<protein>
    <submittedName>
        <fullName evidence="10">Thiol reductant ABC exporter subunit CydC</fullName>
    </submittedName>
</protein>
<dbReference type="PANTHER" id="PTHR43394:SF1">
    <property type="entry name" value="ATP-BINDING CASSETTE SUB-FAMILY B MEMBER 10, MITOCHONDRIAL"/>
    <property type="match status" value="1"/>
</dbReference>
<keyword evidence="2 7" id="KW-0812">Transmembrane</keyword>
<evidence type="ECO:0000256" key="3">
    <source>
        <dbReference type="ARBA" id="ARBA00022741"/>
    </source>
</evidence>
<dbReference type="InterPro" id="IPR036640">
    <property type="entry name" value="ABC1_TM_sf"/>
</dbReference>
<comment type="caution">
    <text evidence="10">The sequence shown here is derived from an EMBL/GenBank/DDBJ whole genome shotgun (WGS) entry which is preliminary data.</text>
</comment>
<dbReference type="PROSITE" id="PS00211">
    <property type="entry name" value="ABC_TRANSPORTER_1"/>
    <property type="match status" value="1"/>
</dbReference>
<evidence type="ECO:0000256" key="1">
    <source>
        <dbReference type="ARBA" id="ARBA00004651"/>
    </source>
</evidence>
<proteinExistence type="predicted"/>
<evidence type="ECO:0000313" key="11">
    <source>
        <dbReference type="Proteomes" id="UP001344906"/>
    </source>
</evidence>
<evidence type="ECO:0000256" key="4">
    <source>
        <dbReference type="ARBA" id="ARBA00022840"/>
    </source>
</evidence>
<keyword evidence="5 7" id="KW-1133">Transmembrane helix</keyword>
<keyword evidence="6 7" id="KW-0472">Membrane</keyword>
<dbReference type="SUPFAM" id="SSF90123">
    <property type="entry name" value="ABC transporter transmembrane region"/>
    <property type="match status" value="1"/>
</dbReference>
<evidence type="ECO:0000313" key="10">
    <source>
        <dbReference type="EMBL" id="GLV59673.1"/>
    </source>
</evidence>
<gene>
    <name evidence="10" type="ORF">KDH_64990</name>
</gene>
<dbReference type="InterPro" id="IPR003593">
    <property type="entry name" value="AAA+_ATPase"/>
</dbReference>
<evidence type="ECO:0000259" key="8">
    <source>
        <dbReference type="PROSITE" id="PS50893"/>
    </source>
</evidence>
<feature type="transmembrane region" description="Helical" evidence="7">
    <location>
        <begin position="129"/>
        <end position="151"/>
    </location>
</feature>
<evidence type="ECO:0000256" key="5">
    <source>
        <dbReference type="ARBA" id="ARBA00022989"/>
    </source>
</evidence>
<comment type="subcellular location">
    <subcellularLocation>
        <location evidence="1">Cell membrane</location>
        <topology evidence="1">Multi-pass membrane protein</topology>
    </subcellularLocation>
</comment>
<feature type="transmembrane region" description="Helical" evidence="7">
    <location>
        <begin position="157"/>
        <end position="180"/>
    </location>
</feature>
<dbReference type="InterPro" id="IPR003439">
    <property type="entry name" value="ABC_transporter-like_ATP-bd"/>
</dbReference>
<dbReference type="InterPro" id="IPR017871">
    <property type="entry name" value="ABC_transporter-like_CS"/>
</dbReference>
<dbReference type="PROSITE" id="PS50929">
    <property type="entry name" value="ABC_TM1F"/>
    <property type="match status" value="1"/>
</dbReference>
<organism evidence="10 11">
    <name type="scientific">Dictyobacter halimunensis</name>
    <dbReference type="NCBI Taxonomy" id="3026934"/>
    <lineage>
        <taxon>Bacteria</taxon>
        <taxon>Bacillati</taxon>
        <taxon>Chloroflexota</taxon>
        <taxon>Ktedonobacteria</taxon>
        <taxon>Ktedonobacterales</taxon>
        <taxon>Dictyobacteraceae</taxon>
        <taxon>Dictyobacter</taxon>
    </lineage>
</organism>
<feature type="transmembrane region" description="Helical" evidence="7">
    <location>
        <begin position="41"/>
        <end position="62"/>
    </location>
</feature>
<dbReference type="InterPro" id="IPR039421">
    <property type="entry name" value="Type_1_exporter"/>
</dbReference>
<name>A0ABQ6G0X0_9CHLR</name>
<feature type="domain" description="ABC transmembrane type-1" evidence="9">
    <location>
        <begin position="19"/>
        <end position="305"/>
    </location>
</feature>
<dbReference type="RefSeq" id="WP_338256417.1">
    <property type="nucleotide sequence ID" value="NZ_BSRI01000002.1"/>
</dbReference>